<dbReference type="Gene3D" id="1.20.1600.10">
    <property type="entry name" value="Outer membrane efflux proteins (OEP)"/>
    <property type="match status" value="1"/>
</dbReference>
<keyword evidence="2" id="KW-1134">Transmembrane beta strand</keyword>
<dbReference type="RefSeq" id="WP_051479499.1">
    <property type="nucleotide sequence ID" value="NZ_ARZY01000001.1"/>
</dbReference>
<keyword evidence="4" id="KW-1185">Reference proteome</keyword>
<dbReference type="Proteomes" id="UP000019276">
    <property type="component" value="Unassembled WGS sequence"/>
</dbReference>
<comment type="similarity">
    <text evidence="1 2">Belongs to the outer membrane factor (OMF) (TC 1.B.17) family.</text>
</comment>
<reference evidence="3 4" key="1">
    <citation type="journal article" date="2014" name="Genome Announc.">
        <title>Draft Genome Sequence of the Agar-Degrading Bacterium Catenovulum sp. Strain DS-2, Isolated from Intestines of Haliotis diversicolor.</title>
        <authorList>
            <person name="Shan D."/>
            <person name="Li X."/>
            <person name="Gu Z."/>
            <person name="Wei G."/>
            <person name="Gao Z."/>
            <person name="Shao Z."/>
        </authorList>
    </citation>
    <scope>NUCLEOTIDE SEQUENCE [LARGE SCALE GENOMIC DNA]</scope>
    <source>
        <strain evidence="3 4">DS-2</strain>
    </source>
</reference>
<comment type="subcellular location">
    <subcellularLocation>
        <location evidence="2">Cell outer membrane</location>
        <topology evidence="2">Lipid-anchor</topology>
    </subcellularLocation>
</comment>
<dbReference type="Pfam" id="PF02321">
    <property type="entry name" value="OEP"/>
    <property type="match status" value="2"/>
</dbReference>
<dbReference type="PANTHER" id="PTHR30203:SF30">
    <property type="entry name" value="OUTER MEMBRANE PROTEIN-RELATED"/>
    <property type="match status" value="1"/>
</dbReference>
<dbReference type="NCBIfam" id="TIGR01845">
    <property type="entry name" value="outer_NodT"/>
    <property type="match status" value="1"/>
</dbReference>
<dbReference type="EMBL" id="ARZY01000001">
    <property type="protein sequence ID" value="EWH12254.1"/>
    <property type="molecule type" value="Genomic_DNA"/>
</dbReference>
<name>W7QH38_9ALTE</name>
<gene>
    <name evidence="3" type="ORF">DS2_00995</name>
</gene>
<evidence type="ECO:0000256" key="2">
    <source>
        <dbReference type="RuleBase" id="RU362097"/>
    </source>
</evidence>
<organism evidence="3 4">
    <name type="scientific">Catenovulum agarivorans DS-2</name>
    <dbReference type="NCBI Taxonomy" id="1328313"/>
    <lineage>
        <taxon>Bacteria</taxon>
        <taxon>Pseudomonadati</taxon>
        <taxon>Pseudomonadota</taxon>
        <taxon>Gammaproteobacteria</taxon>
        <taxon>Alteromonadales</taxon>
        <taxon>Alteromonadaceae</taxon>
        <taxon>Catenovulum</taxon>
    </lineage>
</organism>
<evidence type="ECO:0000256" key="1">
    <source>
        <dbReference type="ARBA" id="ARBA00007613"/>
    </source>
</evidence>
<dbReference type="PANTHER" id="PTHR30203">
    <property type="entry name" value="OUTER MEMBRANE CATION EFFLUX PROTEIN"/>
    <property type="match status" value="1"/>
</dbReference>
<keyword evidence="2" id="KW-0472">Membrane</keyword>
<dbReference type="eggNOG" id="COG1538">
    <property type="taxonomic scope" value="Bacteria"/>
</dbReference>
<dbReference type="SUPFAM" id="SSF56954">
    <property type="entry name" value="Outer membrane efflux proteins (OEP)"/>
    <property type="match status" value="1"/>
</dbReference>
<proteinExistence type="inferred from homology"/>
<keyword evidence="2" id="KW-0564">Palmitate</keyword>
<dbReference type="OrthoDB" id="9770517at2"/>
<dbReference type="PROSITE" id="PS51257">
    <property type="entry name" value="PROKAR_LIPOPROTEIN"/>
    <property type="match status" value="1"/>
</dbReference>
<evidence type="ECO:0000313" key="4">
    <source>
        <dbReference type="Proteomes" id="UP000019276"/>
    </source>
</evidence>
<evidence type="ECO:0000313" key="3">
    <source>
        <dbReference type="EMBL" id="EWH12254.1"/>
    </source>
</evidence>
<accession>W7QH38</accession>
<dbReference type="AlphaFoldDB" id="W7QH38"/>
<dbReference type="STRING" id="1328313.DS2_00995"/>
<keyword evidence="2" id="KW-0449">Lipoprotein</keyword>
<protein>
    <submittedName>
        <fullName evidence="3">Outer membrane transporter</fullName>
    </submittedName>
</protein>
<dbReference type="GO" id="GO:0015562">
    <property type="term" value="F:efflux transmembrane transporter activity"/>
    <property type="evidence" value="ECO:0007669"/>
    <property type="project" value="InterPro"/>
</dbReference>
<keyword evidence="2" id="KW-0812">Transmembrane</keyword>
<sequence length="468" mass="52449">MTIKIDKCHLMTKKLLTIGVCAVLAACQQTSEYQLSKTVNQPDAWQTSLPAQENAQAYLHLADWLKSPVLKDLLTKALQDNFDVQLKRLELEKAQQRLVQAGSNLWPDVNLAFSSSRNSGNSTNHNLSVNANYEVDIWGKLSRAEQIAQLNYQKAKIDLQNAELNLVSQLTQLWFTKAAQVQTYQLLQKRFDNVQSNLDIIENGYKSGLNSALDVYLTRNSLESEKSTLVSQQQAIEATNRRLQLLLGEYPSKYLQTDIDLTKLDYQFPTELPSDLIKARPDVQQAWINVLIDDASLAIAHKNRFPSISLRASVSDSQSSLADLFSGSLAWSIAASVSQPLFRAGELKAAQMIADLNLQQSEVRYVQALYNAFESVELALAEHESLRQRLIHSENSKINAEKAEQLAFEQYLAGISSYSTYLEAQRRAFNANTQVISLKRDIILNQIKLHQALGGDYTIDKLQGDLGG</sequence>
<comment type="caution">
    <text evidence="3">The sequence shown here is derived from an EMBL/GenBank/DDBJ whole genome shotgun (WGS) entry which is preliminary data.</text>
</comment>
<dbReference type="Gene3D" id="2.20.200.10">
    <property type="entry name" value="Outer membrane efflux proteins (OEP)"/>
    <property type="match status" value="1"/>
</dbReference>
<dbReference type="GO" id="GO:0009279">
    <property type="term" value="C:cell outer membrane"/>
    <property type="evidence" value="ECO:0007669"/>
    <property type="project" value="UniProtKB-SubCell"/>
</dbReference>
<dbReference type="InterPro" id="IPR003423">
    <property type="entry name" value="OMP_efflux"/>
</dbReference>
<dbReference type="InterPro" id="IPR010131">
    <property type="entry name" value="MdtP/NodT-like"/>
</dbReference>